<sequence>METVNRVEYRVRDLNTRSVILFPKQAQVVREMTAVNLKPGTNEVTVIGLSPTIEQDSIKVEISGSSAIITNIAVKSSPNPDIFEEIYPDLGRNQSNCNGENESESDSDSDSGQEQRPQVSDLQRRLREIEDEIKMTRDELDKIAYDLLPLREEDSAELSKWEIVQLRQEELRDQLIFKRLERVRSGLDKQRDSLQHQLAEERAKEQKAKEKLRQEHEQKKSLKRKRDQERQEAQDRVRRERENFWPRYCYSVCITVEYDSNTQPYSRGISEAEIMQVSSPTLTEADTVAPHSKCDLVLSYVTSSAGWAPIYDLQLSTANSTAILCFNAHLINTTSETWSNCKVVLSSAIQAVFGGLDNATPRLKPWKIKLSPKGSSDKQNQLLTDLKQSTHYIDWMASKKSNVVNKPRGEMFIKTDLYNDALGEFEGLLIGDISSKTSYDLMDIKTLVPKSSSSKHRVARLTFPNVKFSHVVVAKDRPGANLKTIIRNTSKTTFVKGPVGLTLDGRFLGHTALSHCPPGFAFKLDLGVDPAIKMIYYKPTIQRATTVKSAKEDGSTYLFTRDLFMENTGALAGKPVPILVRDQIPVSEDDCLGVRVLHSAVLRLSSQGPYFGGPELDALRGNDWDKAKATCKDNGEVNWHVTLSAVLGFLSESQAIPKYGWNQKA</sequence>
<feature type="domain" description="DUF4140" evidence="3">
    <location>
        <begin position="19"/>
        <end position="142"/>
    </location>
</feature>
<evidence type="ECO:0000256" key="1">
    <source>
        <dbReference type="SAM" id="MobiDB-lite"/>
    </source>
</evidence>
<dbReference type="AlphaFoldDB" id="A0A9P8M2W4"/>
<dbReference type="PANTHER" id="PTHR31005:SF8">
    <property type="entry name" value="DUF4139 DOMAIN-CONTAINING PROTEIN"/>
    <property type="match status" value="1"/>
</dbReference>
<dbReference type="Pfam" id="PF13600">
    <property type="entry name" value="DUF4140"/>
    <property type="match status" value="1"/>
</dbReference>
<keyword evidence="5" id="KW-1185">Reference proteome</keyword>
<feature type="region of interest" description="Disordered" evidence="1">
    <location>
        <begin position="89"/>
        <end position="123"/>
    </location>
</feature>
<gene>
    <name evidence="4" type="ORF">MHUMG1_09768</name>
</gene>
<feature type="compositionally biased region" description="Acidic residues" evidence="1">
    <location>
        <begin position="101"/>
        <end position="111"/>
    </location>
</feature>
<evidence type="ECO:0000259" key="2">
    <source>
        <dbReference type="Pfam" id="PF13598"/>
    </source>
</evidence>
<dbReference type="Proteomes" id="UP000764110">
    <property type="component" value="Unassembled WGS sequence"/>
</dbReference>
<evidence type="ECO:0000259" key="3">
    <source>
        <dbReference type="Pfam" id="PF13600"/>
    </source>
</evidence>
<name>A0A9P8M2W4_9HYPO</name>
<dbReference type="Pfam" id="PF13598">
    <property type="entry name" value="DUF4139"/>
    <property type="match status" value="1"/>
</dbReference>
<evidence type="ECO:0000313" key="5">
    <source>
        <dbReference type="Proteomes" id="UP000764110"/>
    </source>
</evidence>
<accession>A0A9P8M2W4</accession>
<dbReference type="InterPro" id="IPR025554">
    <property type="entry name" value="DUF4140"/>
</dbReference>
<evidence type="ECO:0000313" key="4">
    <source>
        <dbReference type="EMBL" id="KAH0592497.1"/>
    </source>
</evidence>
<dbReference type="InterPro" id="IPR011935">
    <property type="entry name" value="CHP02231"/>
</dbReference>
<protein>
    <recommendedName>
        <fullName evidence="6">Mucoidy inhibitor-like protein</fullName>
    </recommendedName>
</protein>
<reference evidence="4 5" key="1">
    <citation type="submission" date="2020-07" db="EMBL/GenBank/DDBJ databases">
        <title>Metarhizium humberi genome.</title>
        <authorList>
            <person name="Lysoe E."/>
        </authorList>
    </citation>
    <scope>NUCLEOTIDE SEQUENCE [LARGE SCALE GENOMIC DNA]</scope>
    <source>
        <strain evidence="4 5">ESALQ1638</strain>
    </source>
</reference>
<comment type="caution">
    <text evidence="4">The sequence shown here is derived from an EMBL/GenBank/DDBJ whole genome shotgun (WGS) entry which is preliminary data.</text>
</comment>
<feature type="region of interest" description="Disordered" evidence="1">
    <location>
        <begin position="188"/>
        <end position="237"/>
    </location>
</feature>
<dbReference type="EMBL" id="JACEFI010000030">
    <property type="protein sequence ID" value="KAH0592497.1"/>
    <property type="molecule type" value="Genomic_DNA"/>
</dbReference>
<dbReference type="PANTHER" id="PTHR31005">
    <property type="entry name" value="DUF4139 DOMAIN-CONTAINING PROTEIN"/>
    <property type="match status" value="1"/>
</dbReference>
<dbReference type="InterPro" id="IPR037291">
    <property type="entry name" value="DUF4139"/>
</dbReference>
<feature type="domain" description="DUF4139" evidence="2">
    <location>
        <begin position="297"/>
        <end position="644"/>
    </location>
</feature>
<evidence type="ECO:0008006" key="6">
    <source>
        <dbReference type="Google" id="ProtNLM"/>
    </source>
</evidence>
<organism evidence="4 5">
    <name type="scientific">Metarhizium humberi</name>
    <dbReference type="NCBI Taxonomy" id="2596975"/>
    <lineage>
        <taxon>Eukaryota</taxon>
        <taxon>Fungi</taxon>
        <taxon>Dikarya</taxon>
        <taxon>Ascomycota</taxon>
        <taxon>Pezizomycotina</taxon>
        <taxon>Sordariomycetes</taxon>
        <taxon>Hypocreomycetidae</taxon>
        <taxon>Hypocreales</taxon>
        <taxon>Clavicipitaceae</taxon>
        <taxon>Metarhizium</taxon>
    </lineage>
</organism>
<proteinExistence type="predicted"/>